<dbReference type="EMBL" id="JAFBCF010000001">
    <property type="protein sequence ID" value="MBM7797300.1"/>
    <property type="molecule type" value="Genomic_DNA"/>
</dbReference>
<proteinExistence type="predicted"/>
<evidence type="ECO:0000256" key="1">
    <source>
        <dbReference type="SAM" id="MobiDB-lite"/>
    </source>
</evidence>
<evidence type="ECO:0000313" key="2">
    <source>
        <dbReference type="EMBL" id="MBM7797300.1"/>
    </source>
</evidence>
<evidence type="ECO:0008006" key="4">
    <source>
        <dbReference type="Google" id="ProtNLM"/>
    </source>
</evidence>
<protein>
    <recommendedName>
        <fullName evidence="4">Capsule polysaccharide biosynthesis protein</fullName>
    </recommendedName>
</protein>
<feature type="compositionally biased region" description="Low complexity" evidence="1">
    <location>
        <begin position="460"/>
        <end position="474"/>
    </location>
</feature>
<evidence type="ECO:0000313" key="3">
    <source>
        <dbReference type="Proteomes" id="UP000704762"/>
    </source>
</evidence>
<dbReference type="Proteomes" id="UP000704762">
    <property type="component" value="Unassembled WGS sequence"/>
</dbReference>
<keyword evidence="3" id="KW-1185">Reference proteome</keyword>
<dbReference type="RefSeq" id="WP_204916014.1">
    <property type="nucleotide sequence ID" value="NZ_BAAAQP010000003.1"/>
</dbReference>
<organism evidence="2 3">
    <name type="scientific">Microlunatus panaciterrae</name>
    <dbReference type="NCBI Taxonomy" id="400768"/>
    <lineage>
        <taxon>Bacteria</taxon>
        <taxon>Bacillati</taxon>
        <taxon>Actinomycetota</taxon>
        <taxon>Actinomycetes</taxon>
        <taxon>Propionibacteriales</taxon>
        <taxon>Propionibacteriaceae</taxon>
        <taxon>Microlunatus</taxon>
    </lineage>
</organism>
<accession>A0ABS2RE67</accession>
<sequence length="481" mass="53062">MSGSSPAPSSSTVQVFVVSTFYGLVTLTAALDGGAFNAADERVLVVSNNAQTPETAARLQEMHGFAALVQRFDRVLDYNDAIAPQHPSLWSPRVDELPIWERYLRLRWHLGRADVHLVLESIQVCPALALCRIFPDARIDVYADGLMSYGPTRVRLAPLVGGRVERLLYLDLVPGLRPLLLSEWDVPAEAVSDRAFRAVLRRVTGQVTLPCPADQPVVIIIGQYLSALGVLSVDEEAELHRQMLVGIAQLGHRIVIFKPHPNAGRALADPMLAEAERLGVQVLVCSAPVLAESLFEQLRVELVVGCFSTALLTAARYFDLPAARSGTELLLERLQPYENSNRIPVTLVDALLPDVADLSRPPEPRRPEQHRDTTGAAVSAQALVNTVGYAMRPSLYPKLRDEAVRYLAAHYPDQARYFKRRRLTALQLPGALPPRLQQTRRIGRRLRSRLRRTYRGVLRATGAGPAARTGAGTRPLRRGLP</sequence>
<gene>
    <name evidence="2" type="ORF">JOE57_000221</name>
</gene>
<reference evidence="2 3" key="1">
    <citation type="submission" date="2021-01" db="EMBL/GenBank/DDBJ databases">
        <title>Sequencing the genomes of 1000 actinobacteria strains.</title>
        <authorList>
            <person name="Klenk H.-P."/>
        </authorList>
    </citation>
    <scope>NUCLEOTIDE SEQUENCE [LARGE SCALE GENOMIC DNA]</scope>
    <source>
        <strain evidence="2 3">DSM 18662</strain>
    </source>
</reference>
<comment type="caution">
    <text evidence="2">The sequence shown here is derived from an EMBL/GenBank/DDBJ whole genome shotgun (WGS) entry which is preliminary data.</text>
</comment>
<dbReference type="Pfam" id="PF07388">
    <property type="entry name" value="A-2_8-polyST"/>
    <property type="match status" value="1"/>
</dbReference>
<name>A0ABS2RE67_9ACTN</name>
<dbReference type="InterPro" id="IPR010866">
    <property type="entry name" value="A-2_8-polyST"/>
</dbReference>
<feature type="region of interest" description="Disordered" evidence="1">
    <location>
        <begin position="460"/>
        <end position="481"/>
    </location>
</feature>